<evidence type="ECO:0000256" key="3">
    <source>
        <dbReference type="ARBA" id="ARBA00023274"/>
    </source>
</evidence>
<protein>
    <submittedName>
        <fullName evidence="5">S1 RNA-binding domain-containing protein</fullName>
    </submittedName>
</protein>
<dbReference type="SMART" id="SM00316">
    <property type="entry name" value="S1"/>
    <property type="match status" value="2"/>
</dbReference>
<sequence>MQEFLPEGFLLETAENRRYTESLEGLRAAQAQNRVLEARAVRCSAAHDLYVQLGEIQGVLERARCAWGLTEGTVRDVAVLSRVGKPVCFRVAGFRPAAGGVAALLDRRSVQEDCLRGQLARLRPGDVLDAVVTRSEPFGAFCDIGAGIAALLPIDSICVSRIPHPDARFSPGQRIRAVVRGRDALGRILLTHKELLGTWLENAARFSPGETVPGIVRSCEPYGVFIELAPNLAGLAEPTPGVRPGDGVSVYIKSIQPERMKVKLAVVDRFPAPVRAPACRYPDVRRLTRWVYSPPDCKKRIETVFSEIP</sequence>
<keyword evidence="2" id="KW-0689">Ribosomal protein</keyword>
<evidence type="ECO:0000259" key="4">
    <source>
        <dbReference type="PROSITE" id="PS50126"/>
    </source>
</evidence>
<feature type="domain" description="S1 motif" evidence="4">
    <location>
        <begin position="125"/>
        <end position="193"/>
    </location>
</feature>
<comment type="similarity">
    <text evidence="1">Belongs to the bacterial ribosomal protein bS1 family.</text>
</comment>
<keyword evidence="3" id="KW-0687">Ribonucleoprotein</keyword>
<evidence type="ECO:0000256" key="1">
    <source>
        <dbReference type="ARBA" id="ARBA00006767"/>
    </source>
</evidence>
<name>A0A9D1IFX8_9FIRM</name>
<dbReference type="AlphaFoldDB" id="A0A9D1IFX8"/>
<dbReference type="GO" id="GO:0005840">
    <property type="term" value="C:ribosome"/>
    <property type="evidence" value="ECO:0007669"/>
    <property type="project" value="UniProtKB-KW"/>
</dbReference>
<dbReference type="GO" id="GO:0003735">
    <property type="term" value="F:structural constituent of ribosome"/>
    <property type="evidence" value="ECO:0007669"/>
    <property type="project" value="TreeGrafter"/>
</dbReference>
<dbReference type="SUPFAM" id="SSF50249">
    <property type="entry name" value="Nucleic acid-binding proteins"/>
    <property type="match status" value="2"/>
</dbReference>
<dbReference type="GO" id="GO:0006412">
    <property type="term" value="P:translation"/>
    <property type="evidence" value="ECO:0007669"/>
    <property type="project" value="TreeGrafter"/>
</dbReference>
<dbReference type="PROSITE" id="PS50126">
    <property type="entry name" value="S1"/>
    <property type="match status" value="1"/>
</dbReference>
<evidence type="ECO:0000313" key="6">
    <source>
        <dbReference type="Proteomes" id="UP000824071"/>
    </source>
</evidence>
<dbReference type="GO" id="GO:1990904">
    <property type="term" value="C:ribonucleoprotein complex"/>
    <property type="evidence" value="ECO:0007669"/>
    <property type="project" value="UniProtKB-KW"/>
</dbReference>
<dbReference type="Gene3D" id="2.40.50.140">
    <property type="entry name" value="Nucleic acid-binding proteins"/>
    <property type="match status" value="2"/>
</dbReference>
<dbReference type="PANTHER" id="PTHR10724:SF7">
    <property type="entry name" value="SMALL RIBOSOMAL SUBUNIT PROTEIN BS1C"/>
    <property type="match status" value="1"/>
</dbReference>
<organism evidence="5 6">
    <name type="scientific">Candidatus Fimenecus excrementigallinarum</name>
    <dbReference type="NCBI Taxonomy" id="2840816"/>
    <lineage>
        <taxon>Bacteria</taxon>
        <taxon>Bacillati</taxon>
        <taxon>Bacillota</taxon>
        <taxon>Clostridia</taxon>
        <taxon>Candidatus Fimenecus</taxon>
    </lineage>
</organism>
<reference evidence="5" key="1">
    <citation type="submission" date="2020-10" db="EMBL/GenBank/DDBJ databases">
        <authorList>
            <person name="Gilroy R."/>
        </authorList>
    </citation>
    <scope>NUCLEOTIDE SEQUENCE</scope>
    <source>
        <strain evidence="5">ChiGjej1B1-19959</strain>
    </source>
</reference>
<dbReference type="InterPro" id="IPR050437">
    <property type="entry name" value="Ribos_protein_bS1-like"/>
</dbReference>
<dbReference type="EMBL" id="DVMW01000044">
    <property type="protein sequence ID" value="HIU36548.1"/>
    <property type="molecule type" value="Genomic_DNA"/>
</dbReference>
<accession>A0A9D1IFX8</accession>
<reference evidence="5" key="2">
    <citation type="journal article" date="2021" name="PeerJ">
        <title>Extensive microbial diversity within the chicken gut microbiome revealed by metagenomics and culture.</title>
        <authorList>
            <person name="Gilroy R."/>
            <person name="Ravi A."/>
            <person name="Getino M."/>
            <person name="Pursley I."/>
            <person name="Horton D.L."/>
            <person name="Alikhan N.F."/>
            <person name="Baker D."/>
            <person name="Gharbi K."/>
            <person name="Hall N."/>
            <person name="Watson M."/>
            <person name="Adriaenssens E.M."/>
            <person name="Foster-Nyarko E."/>
            <person name="Jarju S."/>
            <person name="Secka A."/>
            <person name="Antonio M."/>
            <person name="Oren A."/>
            <person name="Chaudhuri R.R."/>
            <person name="La Ragione R."/>
            <person name="Hildebrand F."/>
            <person name="Pallen M.J."/>
        </authorList>
    </citation>
    <scope>NUCLEOTIDE SEQUENCE</scope>
    <source>
        <strain evidence="5">ChiGjej1B1-19959</strain>
    </source>
</reference>
<dbReference type="Proteomes" id="UP000824071">
    <property type="component" value="Unassembled WGS sequence"/>
</dbReference>
<comment type="caution">
    <text evidence="5">The sequence shown here is derived from an EMBL/GenBank/DDBJ whole genome shotgun (WGS) entry which is preliminary data.</text>
</comment>
<evidence type="ECO:0000256" key="2">
    <source>
        <dbReference type="ARBA" id="ARBA00022980"/>
    </source>
</evidence>
<gene>
    <name evidence="5" type="ORF">IAC53_08090</name>
</gene>
<dbReference type="GO" id="GO:0003729">
    <property type="term" value="F:mRNA binding"/>
    <property type="evidence" value="ECO:0007669"/>
    <property type="project" value="TreeGrafter"/>
</dbReference>
<evidence type="ECO:0000313" key="5">
    <source>
        <dbReference type="EMBL" id="HIU36548.1"/>
    </source>
</evidence>
<dbReference type="PANTHER" id="PTHR10724">
    <property type="entry name" value="30S RIBOSOMAL PROTEIN S1"/>
    <property type="match status" value="1"/>
</dbReference>
<dbReference type="Pfam" id="PF00575">
    <property type="entry name" value="S1"/>
    <property type="match status" value="1"/>
</dbReference>
<proteinExistence type="inferred from homology"/>
<dbReference type="InterPro" id="IPR003029">
    <property type="entry name" value="S1_domain"/>
</dbReference>
<dbReference type="InterPro" id="IPR012340">
    <property type="entry name" value="NA-bd_OB-fold"/>
</dbReference>